<feature type="signal peptide" evidence="2">
    <location>
        <begin position="1"/>
        <end position="20"/>
    </location>
</feature>
<organism evidence="4 5">
    <name type="scientific">Roseisolibacter agri</name>
    <dbReference type="NCBI Taxonomy" id="2014610"/>
    <lineage>
        <taxon>Bacteria</taxon>
        <taxon>Pseudomonadati</taxon>
        <taxon>Gemmatimonadota</taxon>
        <taxon>Gemmatimonadia</taxon>
        <taxon>Gemmatimonadales</taxon>
        <taxon>Gemmatimonadaceae</taxon>
        <taxon>Roseisolibacter</taxon>
    </lineage>
</organism>
<dbReference type="InterPro" id="IPR017853">
    <property type="entry name" value="GH"/>
</dbReference>
<dbReference type="PANTHER" id="PTHR43405">
    <property type="entry name" value="GLYCOSYL HYDROLASE DIGH"/>
    <property type="match status" value="1"/>
</dbReference>
<dbReference type="EMBL" id="BRXS01000006">
    <property type="protein sequence ID" value="GLC27687.1"/>
    <property type="molecule type" value="Genomic_DNA"/>
</dbReference>
<accession>A0AA37V4B1</accession>
<comment type="caution">
    <text evidence="4">The sequence shown here is derived from an EMBL/GenBank/DDBJ whole genome shotgun (WGS) entry which is preliminary data.</text>
</comment>
<dbReference type="Gene3D" id="3.20.20.80">
    <property type="entry name" value="Glycosidases"/>
    <property type="match status" value="1"/>
</dbReference>
<evidence type="ECO:0000313" key="4">
    <source>
        <dbReference type="EMBL" id="GLC27687.1"/>
    </source>
</evidence>
<name>A0AA37V4B1_9BACT</name>
<feature type="chain" id="PRO_5041297905" evidence="2">
    <location>
        <begin position="21"/>
        <end position="514"/>
    </location>
</feature>
<proteinExistence type="predicted"/>
<feature type="domain" description="Glycosyl hydrolase-like 10" evidence="3">
    <location>
        <begin position="40"/>
        <end position="339"/>
    </location>
</feature>
<dbReference type="PANTHER" id="PTHR43405:SF1">
    <property type="entry name" value="GLYCOSYL HYDROLASE DIGH"/>
    <property type="match status" value="1"/>
</dbReference>
<dbReference type="Proteomes" id="UP001161325">
    <property type="component" value="Unassembled WGS sequence"/>
</dbReference>
<gene>
    <name evidence="4" type="ORF">rosag_42000</name>
</gene>
<dbReference type="SUPFAM" id="SSF51445">
    <property type="entry name" value="(Trans)glycosidases"/>
    <property type="match status" value="1"/>
</dbReference>
<evidence type="ECO:0000313" key="5">
    <source>
        <dbReference type="Proteomes" id="UP001161325"/>
    </source>
</evidence>
<dbReference type="AlphaFoldDB" id="A0AA37V4B1"/>
<dbReference type="InterPro" id="IPR052177">
    <property type="entry name" value="Divisome_Glycosyl_Hydrolase"/>
</dbReference>
<sequence length="514" mass="56520">MRSVPLALAAALALAACAPALRPITTPAAGVTAAPPLAREFRGVWVATVANIDWPSRPGLPTEQQQQELLAILDRAKALNLNAIVLQVRPSTDAIYPSSLEPWTEYLTGEMGRAPSPAWDPLAFAVREAHERGLEMHAWFNPYRARQVGAKSPVAATHVSRTVPQLVRQYGQLQWMDPGEPETQAHSLRVIMDVVKRYDVDGVHIDDYFYPYKVAGPGGKPLDFPDSASYARYVAGGGTLGRDDWRRHNVDVFVERMYGEVKKAKPWVKVGISPFGIERPGRPEKACCFDQYSELYADAGKWLRAGWMDYWTPQLYWKISAPQQSYPMLLKWWTEQNVHGRHVWPGNFTSRVNDGSPQAFTVAEIDSQIRLTRAQRGATGNVHFSMKALMRNQGGLADSLAVGAYAEPALIPESPWMPGRAPGQPRVRLATGAAPGRAELELSPAAGEARPWQWVVRSRHGALWTTEVVPGARARTAAPAPATRGAPDEVLVFGLDRAGRAGAPARLDVRVATR</sequence>
<protein>
    <submittedName>
        <fullName evidence="4">Glycosyl hydrolase</fullName>
    </submittedName>
</protein>
<dbReference type="RefSeq" id="WP_284352121.1">
    <property type="nucleotide sequence ID" value="NZ_BRXS01000006.1"/>
</dbReference>
<dbReference type="GO" id="GO:0016787">
    <property type="term" value="F:hydrolase activity"/>
    <property type="evidence" value="ECO:0007669"/>
    <property type="project" value="UniProtKB-KW"/>
</dbReference>
<keyword evidence="5" id="KW-1185">Reference proteome</keyword>
<reference evidence="4" key="1">
    <citation type="submission" date="2022-08" db="EMBL/GenBank/DDBJ databases">
        <title>Draft genome sequencing of Roseisolibacter agri AW1220.</title>
        <authorList>
            <person name="Tobiishi Y."/>
            <person name="Tonouchi A."/>
        </authorList>
    </citation>
    <scope>NUCLEOTIDE SEQUENCE</scope>
    <source>
        <strain evidence="4">AW1220</strain>
    </source>
</reference>
<keyword evidence="1 2" id="KW-0732">Signal</keyword>
<dbReference type="PROSITE" id="PS51257">
    <property type="entry name" value="PROKAR_LIPOPROTEIN"/>
    <property type="match status" value="1"/>
</dbReference>
<dbReference type="InterPro" id="IPR003790">
    <property type="entry name" value="GHL10"/>
</dbReference>
<evidence type="ECO:0000256" key="1">
    <source>
        <dbReference type="ARBA" id="ARBA00022729"/>
    </source>
</evidence>
<dbReference type="Pfam" id="PF02638">
    <property type="entry name" value="GHL10"/>
    <property type="match status" value="1"/>
</dbReference>
<evidence type="ECO:0000256" key="2">
    <source>
        <dbReference type="SAM" id="SignalP"/>
    </source>
</evidence>
<evidence type="ECO:0000259" key="3">
    <source>
        <dbReference type="Pfam" id="PF02638"/>
    </source>
</evidence>
<keyword evidence="4" id="KW-0378">Hydrolase</keyword>